<keyword evidence="1" id="KW-1133">Transmembrane helix</keyword>
<keyword evidence="1" id="KW-0472">Membrane</keyword>
<evidence type="ECO:0000313" key="2">
    <source>
        <dbReference type="EMBL" id="CAK9311184.1"/>
    </source>
</evidence>
<gene>
    <name evidence="2" type="ORF">CITCOLO1_LOCUS2834</name>
</gene>
<proteinExistence type="predicted"/>
<evidence type="ECO:0000256" key="1">
    <source>
        <dbReference type="SAM" id="Phobius"/>
    </source>
</evidence>
<protein>
    <submittedName>
        <fullName evidence="2">Uncharacterized protein</fullName>
    </submittedName>
</protein>
<keyword evidence="1" id="KW-0812">Transmembrane</keyword>
<keyword evidence="3" id="KW-1185">Reference proteome</keyword>
<accession>A0ABP0XT06</accession>
<dbReference type="EMBL" id="OZ021744">
    <property type="protein sequence ID" value="CAK9311184.1"/>
    <property type="molecule type" value="Genomic_DNA"/>
</dbReference>
<feature type="transmembrane region" description="Helical" evidence="1">
    <location>
        <begin position="34"/>
        <end position="56"/>
    </location>
</feature>
<evidence type="ECO:0000313" key="3">
    <source>
        <dbReference type="Proteomes" id="UP001642487"/>
    </source>
</evidence>
<organism evidence="2 3">
    <name type="scientific">Citrullus colocynthis</name>
    <name type="common">colocynth</name>
    <dbReference type="NCBI Taxonomy" id="252529"/>
    <lineage>
        <taxon>Eukaryota</taxon>
        <taxon>Viridiplantae</taxon>
        <taxon>Streptophyta</taxon>
        <taxon>Embryophyta</taxon>
        <taxon>Tracheophyta</taxon>
        <taxon>Spermatophyta</taxon>
        <taxon>Magnoliopsida</taxon>
        <taxon>eudicotyledons</taxon>
        <taxon>Gunneridae</taxon>
        <taxon>Pentapetalae</taxon>
        <taxon>rosids</taxon>
        <taxon>fabids</taxon>
        <taxon>Cucurbitales</taxon>
        <taxon>Cucurbitaceae</taxon>
        <taxon>Benincaseae</taxon>
        <taxon>Citrullus</taxon>
    </lineage>
</organism>
<reference evidence="2 3" key="1">
    <citation type="submission" date="2024-03" db="EMBL/GenBank/DDBJ databases">
        <authorList>
            <person name="Gkanogiannis A."/>
            <person name="Becerra Lopez-Lavalle L."/>
        </authorList>
    </citation>
    <scope>NUCLEOTIDE SEQUENCE [LARGE SCALE GENOMIC DNA]</scope>
</reference>
<name>A0ABP0XT06_9ROSI</name>
<feature type="transmembrane region" description="Helical" evidence="1">
    <location>
        <begin position="76"/>
        <end position="102"/>
    </location>
</feature>
<dbReference type="Proteomes" id="UP001642487">
    <property type="component" value="Chromosome 10"/>
</dbReference>
<sequence length="110" mass="12836">MAIHSTFIESTQNHNEERVTQDHRLNSSGFCVRLRYCLCSLLPWMVTNVVWQHLFVVSIQIWCIKGNSLGVGLLRYSIYIVLTYFPAIKMFFSLGFLCFNLVTNVTKQRQ</sequence>